<evidence type="ECO:0000256" key="6">
    <source>
        <dbReference type="SAM" id="Phobius"/>
    </source>
</evidence>
<evidence type="ECO:0000256" key="5">
    <source>
        <dbReference type="ARBA" id="ARBA00023180"/>
    </source>
</evidence>
<evidence type="ECO:0000256" key="3">
    <source>
        <dbReference type="ARBA" id="ARBA00022989"/>
    </source>
</evidence>
<evidence type="ECO:0000313" key="9">
    <source>
        <dbReference type="Proteomes" id="UP001549920"/>
    </source>
</evidence>
<feature type="transmembrane region" description="Helical" evidence="6">
    <location>
        <begin position="169"/>
        <end position="186"/>
    </location>
</feature>
<feature type="transmembrane region" description="Helical" evidence="6">
    <location>
        <begin position="105"/>
        <end position="124"/>
    </location>
</feature>
<dbReference type="InterPro" id="IPR005828">
    <property type="entry name" value="MFS_sugar_transport-like"/>
</dbReference>
<feature type="transmembrane region" description="Helical" evidence="6">
    <location>
        <begin position="7"/>
        <end position="28"/>
    </location>
</feature>
<sequence length="478" mass="51758">MVSGKLYQVMAATASSFGCIAMGLLNVWPSYTVPLLTSNTTNILSAPMTSSEESLLGSLPSLGAMVGTAIVGPLIETFGRKLGGVAVGLPFAVSWAIIAVAKSSILILVARFLGGVAGGAYLILSPMFISEVAEDSIRGALSSSSILFYCFGALSSYLLGWFFSYHTIIWINMAVSVLCCALLMGVPESPVYLMKKNREEDARVSMSLYRGVSPTSMIVQEEISKIKRQIHPSVELTTIIEKAEEAEKEKLNTEEIKEEPIQKTSALKTLYKSYASRRGFLVVITVITLQVSMGMVPVQVYAKHVFNEADPSQADLYSVFFAVVMVAGSLITGGIADKAGRRILIIGSSAAVAVCMATLGMLIQTKVAPPWLTMVMILLYCFCFMCGAGSIPYVLLAEVFTPEVQACASMIIVEWVWFLNFLILVVFTWLNSLIGIHGTFYIFAVTSVINTILSYILVPETKGLSNNQIQDLLRGRGK</sequence>
<feature type="transmembrane region" description="Helical" evidence="6">
    <location>
        <begin position="371"/>
        <end position="396"/>
    </location>
</feature>
<reference evidence="8 9" key="1">
    <citation type="submission" date="2024-06" db="EMBL/GenBank/DDBJ databases">
        <title>A chromosome-level genome assembly of beet webworm, Loxostege sticticalis.</title>
        <authorList>
            <person name="Zhang Y."/>
        </authorList>
    </citation>
    <scope>NUCLEOTIDE SEQUENCE [LARGE SCALE GENOMIC DNA]</scope>
    <source>
        <strain evidence="8">AQ026</strain>
        <tissue evidence="8">Whole body</tissue>
    </source>
</reference>
<feature type="transmembrane region" description="Helical" evidence="6">
    <location>
        <begin position="343"/>
        <end position="365"/>
    </location>
</feature>
<feature type="domain" description="Major facilitator superfamily (MFS) profile" evidence="7">
    <location>
        <begin position="7"/>
        <end position="462"/>
    </location>
</feature>
<feature type="transmembrane region" description="Helical" evidence="6">
    <location>
        <begin position="408"/>
        <end position="430"/>
    </location>
</feature>
<evidence type="ECO:0000313" key="8">
    <source>
        <dbReference type="EMBL" id="KAL0861716.1"/>
    </source>
</evidence>
<protein>
    <recommendedName>
        <fullName evidence="7">Major facilitator superfamily (MFS) profile domain-containing protein</fullName>
    </recommendedName>
</protein>
<comment type="caution">
    <text evidence="8">The sequence shown here is derived from an EMBL/GenBank/DDBJ whole genome shotgun (WGS) entry which is preliminary data.</text>
</comment>
<feature type="transmembrane region" description="Helical" evidence="6">
    <location>
        <begin position="145"/>
        <end position="163"/>
    </location>
</feature>
<dbReference type="PANTHER" id="PTHR48021">
    <property type="match status" value="1"/>
</dbReference>
<dbReference type="Proteomes" id="UP001549920">
    <property type="component" value="Unassembled WGS sequence"/>
</dbReference>
<evidence type="ECO:0000256" key="1">
    <source>
        <dbReference type="ARBA" id="ARBA00004141"/>
    </source>
</evidence>
<dbReference type="PRINTS" id="PR00171">
    <property type="entry name" value="SUGRTRNSPORT"/>
</dbReference>
<dbReference type="Gene3D" id="1.20.1250.20">
    <property type="entry name" value="MFS general substrate transporter like domains"/>
    <property type="match status" value="1"/>
</dbReference>
<dbReference type="InterPro" id="IPR050549">
    <property type="entry name" value="MFS_Trehalose_Transporter"/>
</dbReference>
<name>A0ABR3HA93_LOXSC</name>
<feature type="transmembrane region" description="Helical" evidence="6">
    <location>
        <begin position="82"/>
        <end position="99"/>
    </location>
</feature>
<proteinExistence type="predicted"/>
<evidence type="ECO:0000256" key="4">
    <source>
        <dbReference type="ARBA" id="ARBA00023136"/>
    </source>
</evidence>
<dbReference type="PROSITE" id="PS00216">
    <property type="entry name" value="SUGAR_TRANSPORT_1"/>
    <property type="match status" value="1"/>
</dbReference>
<dbReference type="InterPro" id="IPR005829">
    <property type="entry name" value="Sugar_transporter_CS"/>
</dbReference>
<keyword evidence="3 6" id="KW-1133">Transmembrane helix</keyword>
<keyword evidence="5" id="KW-0325">Glycoprotein</keyword>
<gene>
    <name evidence="8" type="ORF">ABMA27_009197</name>
</gene>
<keyword evidence="9" id="KW-1185">Reference proteome</keyword>
<dbReference type="InterPro" id="IPR003663">
    <property type="entry name" value="Sugar/inositol_transpt"/>
</dbReference>
<evidence type="ECO:0000256" key="2">
    <source>
        <dbReference type="ARBA" id="ARBA00022692"/>
    </source>
</evidence>
<evidence type="ECO:0000259" key="7">
    <source>
        <dbReference type="PROSITE" id="PS50850"/>
    </source>
</evidence>
<dbReference type="Pfam" id="PF00083">
    <property type="entry name" value="Sugar_tr"/>
    <property type="match status" value="2"/>
</dbReference>
<comment type="subcellular location">
    <subcellularLocation>
        <location evidence="1">Membrane</location>
        <topology evidence="1">Multi-pass membrane protein</topology>
    </subcellularLocation>
</comment>
<dbReference type="EMBL" id="JBEUOH010000023">
    <property type="protein sequence ID" value="KAL0861716.1"/>
    <property type="molecule type" value="Genomic_DNA"/>
</dbReference>
<feature type="transmembrane region" description="Helical" evidence="6">
    <location>
        <begin position="279"/>
        <end position="296"/>
    </location>
</feature>
<dbReference type="PROSITE" id="PS50850">
    <property type="entry name" value="MFS"/>
    <property type="match status" value="1"/>
</dbReference>
<keyword evidence="4 6" id="KW-0472">Membrane</keyword>
<feature type="transmembrane region" description="Helical" evidence="6">
    <location>
        <begin position="55"/>
        <end position="75"/>
    </location>
</feature>
<accession>A0ABR3HA93</accession>
<dbReference type="PANTHER" id="PTHR48021:SF1">
    <property type="entry name" value="GH07001P-RELATED"/>
    <property type="match status" value="1"/>
</dbReference>
<feature type="transmembrane region" description="Helical" evidence="6">
    <location>
        <begin position="316"/>
        <end position="336"/>
    </location>
</feature>
<feature type="transmembrane region" description="Helical" evidence="6">
    <location>
        <begin position="436"/>
        <end position="458"/>
    </location>
</feature>
<dbReference type="PROSITE" id="PS51257">
    <property type="entry name" value="PROKAR_LIPOPROTEIN"/>
    <property type="match status" value="1"/>
</dbReference>
<dbReference type="InterPro" id="IPR020846">
    <property type="entry name" value="MFS_dom"/>
</dbReference>
<organism evidence="8 9">
    <name type="scientific">Loxostege sticticalis</name>
    <name type="common">Beet webworm moth</name>
    <dbReference type="NCBI Taxonomy" id="481309"/>
    <lineage>
        <taxon>Eukaryota</taxon>
        <taxon>Metazoa</taxon>
        <taxon>Ecdysozoa</taxon>
        <taxon>Arthropoda</taxon>
        <taxon>Hexapoda</taxon>
        <taxon>Insecta</taxon>
        <taxon>Pterygota</taxon>
        <taxon>Neoptera</taxon>
        <taxon>Endopterygota</taxon>
        <taxon>Lepidoptera</taxon>
        <taxon>Glossata</taxon>
        <taxon>Ditrysia</taxon>
        <taxon>Pyraloidea</taxon>
        <taxon>Crambidae</taxon>
        <taxon>Pyraustinae</taxon>
        <taxon>Loxostege</taxon>
    </lineage>
</organism>
<keyword evidence="2 6" id="KW-0812">Transmembrane</keyword>
<dbReference type="InterPro" id="IPR036259">
    <property type="entry name" value="MFS_trans_sf"/>
</dbReference>
<dbReference type="PROSITE" id="PS00217">
    <property type="entry name" value="SUGAR_TRANSPORT_2"/>
    <property type="match status" value="1"/>
</dbReference>
<dbReference type="SUPFAM" id="SSF103473">
    <property type="entry name" value="MFS general substrate transporter"/>
    <property type="match status" value="1"/>
</dbReference>